<organism evidence="3 4">
    <name type="scientific">Ditylenchus destructor</name>
    <dbReference type="NCBI Taxonomy" id="166010"/>
    <lineage>
        <taxon>Eukaryota</taxon>
        <taxon>Metazoa</taxon>
        <taxon>Ecdysozoa</taxon>
        <taxon>Nematoda</taxon>
        <taxon>Chromadorea</taxon>
        <taxon>Rhabditida</taxon>
        <taxon>Tylenchina</taxon>
        <taxon>Tylenchomorpha</taxon>
        <taxon>Sphaerularioidea</taxon>
        <taxon>Anguinidae</taxon>
        <taxon>Anguininae</taxon>
        <taxon>Ditylenchus</taxon>
    </lineage>
</organism>
<dbReference type="Pfam" id="PF00112">
    <property type="entry name" value="Peptidase_C1"/>
    <property type="match status" value="1"/>
</dbReference>
<feature type="domain" description="Peptidase C1A papain C-terminal" evidence="2">
    <location>
        <begin position="3"/>
        <end position="113"/>
    </location>
</feature>
<dbReference type="Proteomes" id="UP001201812">
    <property type="component" value="Unassembled WGS sequence"/>
</dbReference>
<evidence type="ECO:0000259" key="2">
    <source>
        <dbReference type="Pfam" id="PF00112"/>
    </source>
</evidence>
<dbReference type="SUPFAM" id="SSF54001">
    <property type="entry name" value="Cysteine proteinases"/>
    <property type="match status" value="1"/>
</dbReference>
<dbReference type="InterPro" id="IPR038765">
    <property type="entry name" value="Papain-like_cys_pep_sf"/>
</dbReference>
<proteinExistence type="inferred from homology"/>
<dbReference type="EMBL" id="JAKKPZ010000149">
    <property type="protein sequence ID" value="KAI1700314.1"/>
    <property type="molecule type" value="Genomic_DNA"/>
</dbReference>
<comment type="caution">
    <text evidence="3">The sequence shown here is derived from an EMBL/GenBank/DDBJ whole genome shotgun (WGS) entry which is preliminary data.</text>
</comment>
<evidence type="ECO:0000313" key="4">
    <source>
        <dbReference type="Proteomes" id="UP001201812"/>
    </source>
</evidence>
<dbReference type="GO" id="GO:0008234">
    <property type="term" value="F:cysteine-type peptidase activity"/>
    <property type="evidence" value="ECO:0007669"/>
    <property type="project" value="InterPro"/>
</dbReference>
<keyword evidence="4" id="KW-1185">Reference proteome</keyword>
<keyword evidence="3" id="KW-0378">Hydrolase</keyword>
<gene>
    <name evidence="3" type="ORF">DdX_16779</name>
</gene>
<keyword evidence="3" id="KW-0645">Protease</keyword>
<accession>A0AAD4MPT8</accession>
<evidence type="ECO:0000256" key="1">
    <source>
        <dbReference type="ARBA" id="ARBA00008455"/>
    </source>
</evidence>
<comment type="similarity">
    <text evidence="1">Belongs to the peptidase C1 family.</text>
</comment>
<name>A0AAD4MPT8_9BILA</name>
<sequence length="115" mass="12278">MVAIKHNTSVPLLSEQQVVDCTSGDCAEGGNAWKSAGEILNSSGITAAHVYPYTGYKNECQSKDKPISAKITTLNLVPSDEDQMARALVAHGPLSIHLCGGALHHYKKGVYKPKD</sequence>
<reference evidence="3" key="1">
    <citation type="submission" date="2022-01" db="EMBL/GenBank/DDBJ databases">
        <title>Genome Sequence Resource for Two Populations of Ditylenchus destructor, the Migratory Endoparasitic Phytonematode.</title>
        <authorList>
            <person name="Zhang H."/>
            <person name="Lin R."/>
            <person name="Xie B."/>
        </authorList>
    </citation>
    <scope>NUCLEOTIDE SEQUENCE</scope>
    <source>
        <strain evidence="3">BazhouSP</strain>
    </source>
</reference>
<dbReference type="PANTHER" id="PTHR12411">
    <property type="entry name" value="CYSTEINE PROTEASE FAMILY C1-RELATED"/>
    <property type="match status" value="1"/>
</dbReference>
<dbReference type="InterPro" id="IPR000668">
    <property type="entry name" value="Peptidase_C1A_C"/>
</dbReference>
<dbReference type="Gene3D" id="3.90.70.10">
    <property type="entry name" value="Cysteine proteinases"/>
    <property type="match status" value="1"/>
</dbReference>
<dbReference type="AlphaFoldDB" id="A0AAD4MPT8"/>
<protein>
    <submittedName>
        <fullName evidence="3">Papain family cysteine protease domain-containing protein</fullName>
    </submittedName>
</protein>
<evidence type="ECO:0000313" key="3">
    <source>
        <dbReference type="EMBL" id="KAI1700314.1"/>
    </source>
</evidence>
<dbReference type="InterPro" id="IPR013128">
    <property type="entry name" value="Peptidase_C1A"/>
</dbReference>
<dbReference type="GO" id="GO:0006508">
    <property type="term" value="P:proteolysis"/>
    <property type="evidence" value="ECO:0007669"/>
    <property type="project" value="UniProtKB-KW"/>
</dbReference>